<dbReference type="HOGENOM" id="CLU_2619654_0_0_0"/>
<accession>Q7UWV1</accession>
<keyword evidence="3" id="KW-1185">Reference proteome</keyword>
<evidence type="ECO:0000256" key="1">
    <source>
        <dbReference type="SAM" id="MobiDB-lite"/>
    </source>
</evidence>
<name>Q7UWV1_RHOBA</name>
<evidence type="ECO:0000313" key="3">
    <source>
        <dbReference type="Proteomes" id="UP000001025"/>
    </source>
</evidence>
<gene>
    <name evidence="2" type="ordered locus">RB1773</name>
</gene>
<dbReference type="STRING" id="243090.RB1773"/>
<dbReference type="EMBL" id="BX294135">
    <property type="protein sequence ID" value="CAD72261.1"/>
    <property type="molecule type" value="Genomic_DNA"/>
</dbReference>
<proteinExistence type="predicted"/>
<dbReference type="AlphaFoldDB" id="Q7UWV1"/>
<dbReference type="InParanoid" id="Q7UWV1"/>
<dbReference type="EnsemblBacteria" id="CAD72261">
    <property type="protein sequence ID" value="CAD72261"/>
    <property type="gene ID" value="RB1773"/>
</dbReference>
<feature type="region of interest" description="Disordered" evidence="1">
    <location>
        <begin position="44"/>
        <end position="65"/>
    </location>
</feature>
<dbReference type="Proteomes" id="UP000001025">
    <property type="component" value="Chromosome"/>
</dbReference>
<reference evidence="2 3" key="1">
    <citation type="journal article" date="2003" name="Proc. Natl. Acad. Sci. U.S.A.">
        <title>Complete genome sequence of the marine planctomycete Pirellula sp. strain 1.</title>
        <authorList>
            <person name="Gloeckner F.O."/>
            <person name="Kube M."/>
            <person name="Bauer M."/>
            <person name="Teeling H."/>
            <person name="Lombardot T."/>
            <person name="Ludwig W."/>
            <person name="Gade D."/>
            <person name="Beck A."/>
            <person name="Borzym K."/>
            <person name="Heitmann K."/>
            <person name="Rabus R."/>
            <person name="Schlesner H."/>
            <person name="Amann R."/>
            <person name="Reinhardt R."/>
        </authorList>
    </citation>
    <scope>NUCLEOTIDE SEQUENCE [LARGE SCALE GENOMIC DNA]</scope>
    <source>
        <strain evidence="3">DSM 10527 / NCIMB 13988 / SH1</strain>
    </source>
</reference>
<organism evidence="2 3">
    <name type="scientific">Rhodopirellula baltica (strain DSM 10527 / NCIMB 13988 / SH1)</name>
    <dbReference type="NCBI Taxonomy" id="243090"/>
    <lineage>
        <taxon>Bacteria</taxon>
        <taxon>Pseudomonadati</taxon>
        <taxon>Planctomycetota</taxon>
        <taxon>Planctomycetia</taxon>
        <taxon>Pirellulales</taxon>
        <taxon>Pirellulaceae</taxon>
        <taxon>Rhodopirellula</taxon>
    </lineage>
</organism>
<evidence type="ECO:0000313" key="2">
    <source>
        <dbReference type="EMBL" id="CAD72261.1"/>
    </source>
</evidence>
<dbReference type="KEGG" id="rba:RB1773"/>
<protein>
    <submittedName>
        <fullName evidence="2">Uncharacterized protein</fullName>
    </submittedName>
</protein>
<sequence>MNNAVVDFRDSDVVVGSTTDESTETKYQSTNSHKFLRHLKTPQTKNGKIANLEPHKDPPTPVKLNLWTGSRQQELPVI</sequence>